<dbReference type="GO" id="GO:0003887">
    <property type="term" value="F:DNA-directed DNA polymerase activity"/>
    <property type="evidence" value="ECO:0007669"/>
    <property type="project" value="UniProtKB-EC"/>
</dbReference>
<evidence type="ECO:0000313" key="2">
    <source>
        <dbReference type="Proteomes" id="UP000538292"/>
    </source>
</evidence>
<dbReference type="Proteomes" id="UP000538292">
    <property type="component" value="Unassembled WGS sequence"/>
</dbReference>
<protein>
    <submittedName>
        <fullName evidence="1">DNA polymerase III subunit delta</fullName>
        <ecNumber evidence="1">2.7.7.7</ecNumber>
    </submittedName>
</protein>
<keyword evidence="1" id="KW-0548">Nucleotidyltransferase</keyword>
<dbReference type="Gene3D" id="3.40.50.300">
    <property type="entry name" value="P-loop containing nucleotide triphosphate hydrolases"/>
    <property type="match status" value="1"/>
</dbReference>
<keyword evidence="2" id="KW-1185">Reference proteome</keyword>
<proteinExistence type="predicted"/>
<sequence>MSDRNLVQPQLLEILRNAFRSNRLAHAYIFYGPKDTGKRELALELAKTVNCERQEGSACGKCSSCIQIEQGNHPDVVMIRPDGNVIKIAQLRQLQSRFRYSAPEGVTRVAVLEEADKMRAEAANSLLKFLEEPYPAMMVILITERLADILSTIRSRCQLVRFPELSPSAKAARYLKMGIPEHLARLFANLPYRFDVKKEELDRIDLAYQKVMEWGSQILSSSPEAIITLSEPWFVEEVQAERTHFLLDILLLFYRDLLLYPLKGETEIFHDSSVGPISAKQPSERIVMAMDNVLIARRLLGKSQLSWQGILEQMILSIQQNRLSMENGWQLIPLSKV</sequence>
<comment type="caution">
    <text evidence="1">The sequence shown here is derived from an EMBL/GenBank/DDBJ whole genome shotgun (WGS) entry which is preliminary data.</text>
</comment>
<dbReference type="Pfam" id="PF13177">
    <property type="entry name" value="DNA_pol3_delta2"/>
    <property type="match status" value="1"/>
</dbReference>
<dbReference type="NCBIfam" id="TIGR00678">
    <property type="entry name" value="holB"/>
    <property type="match status" value="1"/>
</dbReference>
<evidence type="ECO:0000313" key="1">
    <source>
        <dbReference type="EMBL" id="MBA4602826.1"/>
    </source>
</evidence>
<dbReference type="GO" id="GO:0006261">
    <property type="term" value="P:DNA-templated DNA replication"/>
    <property type="evidence" value="ECO:0007669"/>
    <property type="project" value="TreeGrafter"/>
</dbReference>
<organism evidence="1 2">
    <name type="scientific">Thermoactinomyces mirandus</name>
    <dbReference type="NCBI Taxonomy" id="2756294"/>
    <lineage>
        <taxon>Bacteria</taxon>
        <taxon>Bacillati</taxon>
        <taxon>Bacillota</taxon>
        <taxon>Bacilli</taxon>
        <taxon>Bacillales</taxon>
        <taxon>Thermoactinomycetaceae</taxon>
        <taxon>Thermoactinomyces</taxon>
    </lineage>
</organism>
<dbReference type="InterPro" id="IPR004622">
    <property type="entry name" value="DNA_pol_HolB"/>
</dbReference>
<gene>
    <name evidence="1" type="primary">holB</name>
    <name evidence="1" type="ORF">H2C83_10965</name>
</gene>
<name>A0A7W2AST8_9BACL</name>
<dbReference type="EC" id="2.7.7.7" evidence="1"/>
<dbReference type="AlphaFoldDB" id="A0A7W2AST8"/>
<dbReference type="PANTHER" id="PTHR11669:SF8">
    <property type="entry name" value="DNA POLYMERASE III SUBUNIT DELTA"/>
    <property type="match status" value="1"/>
</dbReference>
<keyword evidence="1" id="KW-0808">Transferase</keyword>
<dbReference type="InterPro" id="IPR027417">
    <property type="entry name" value="P-loop_NTPase"/>
</dbReference>
<dbReference type="PANTHER" id="PTHR11669">
    <property type="entry name" value="REPLICATION FACTOR C / DNA POLYMERASE III GAMMA-TAU SUBUNIT"/>
    <property type="match status" value="1"/>
</dbReference>
<reference evidence="1 2" key="1">
    <citation type="submission" date="2020-07" db="EMBL/GenBank/DDBJ databases">
        <title>Thermoactinomyces phylogeny.</title>
        <authorList>
            <person name="Dunlap C."/>
        </authorList>
    </citation>
    <scope>NUCLEOTIDE SEQUENCE [LARGE SCALE GENOMIC DNA]</scope>
    <source>
        <strain evidence="1 2">AMNI-1</strain>
    </source>
</reference>
<dbReference type="EMBL" id="JACEOL010000035">
    <property type="protein sequence ID" value="MBA4602826.1"/>
    <property type="molecule type" value="Genomic_DNA"/>
</dbReference>
<accession>A0A7W2AST8</accession>
<dbReference type="SUPFAM" id="SSF52540">
    <property type="entry name" value="P-loop containing nucleoside triphosphate hydrolases"/>
    <property type="match status" value="1"/>
</dbReference>
<dbReference type="RefSeq" id="WP_181740762.1">
    <property type="nucleotide sequence ID" value="NZ_JACEOL010000035.1"/>
</dbReference>
<dbReference type="GO" id="GO:0008408">
    <property type="term" value="F:3'-5' exonuclease activity"/>
    <property type="evidence" value="ECO:0007669"/>
    <property type="project" value="InterPro"/>
</dbReference>
<dbReference type="InterPro" id="IPR050238">
    <property type="entry name" value="DNA_Rep/Repair_Clamp_Loader"/>
</dbReference>
<dbReference type="FunFam" id="3.40.50.300:FF:001255">
    <property type="entry name" value="DNA polymerase III subunit delta"/>
    <property type="match status" value="1"/>
</dbReference>